<keyword evidence="5" id="KW-1185">Reference proteome</keyword>
<dbReference type="PANTHER" id="PTHR12295:SF30">
    <property type="entry name" value="PROTEIN FURRY"/>
    <property type="match status" value="1"/>
</dbReference>
<sequence length="2083" mass="227909">MAVVQPSQAFLPTVADTLLLQFKALAKLRLDAASPQDRGEAGGEPVYEKVLAGLHLVACQAATPLLDALLNWRKESLAQAARAGLEAMVLRKRLAVEKVFLETSSQLVGPGTSGLTDRQSDALERLAFDWILNAEKYVESKHTDLSRAREKVTSLAAEIIGALSRTRLAPISARFFKELEARLRVDASAARQEILQMCEGMRHVRLQVSNDVEVLAACDFLLHAHPLKHVAPVRKSQVQHALCEMLTSILAANVRADQPRSVASNLSPEVVRGWYDLTSQLRAELAAWTAKQSKHAAVAYPLLTLLVCLEEDVLFTSHVDPLVDTLHRQLKDKLLRTLILGCLLQCISTFTYRHATMPRDRMAKWLTRATKPVIANLRKGNFQFPEQQDLVRQMCVVVSHRIPEFGITNLVLELMQLEAANWDGAMIGLRSLLSVLLAAPLLPVDMRAAPPEEEERLAQRITQASAAAQLLDMLGSGQSPLTAYGVAHLTLRVSQTLGHLMATCHNLFAGYRQVHAARPLNELLPKEKQAGLPVFGMALCCVPYIVPEHWQGTRLADEVSAYTMHADGMVRRMAVEVLQRIVRGLPQLRSAVLLSMSSLAACIPDDQPEYVREALGLLVMLIGEWVRLLEADGGCASSEGGPTQAPCPVHLARLEGTGFSLLASNDVDVRRSALELLHAARTLNQALLAAGSRGTSPVPSPGATSADIEPTYMIDVIEEIGFDVAHRCYWDFGRWSDLWRIWRPISGTRHDKGDDDIDLEVLMMRSGGPDDSVRWARCLCELMKAASQLCSPSARAAATELAARLQGLTGLRDSRGPSPDSSSEVGRLDLTRTYWMMVCAAPASLAQGPAATREVARLIVSSIRAGSEAVQQAGILALGCCNSDVLAIVLEEVQPLVDDYSSYERMRYSALQGARSRQRRDELRILVGHIFRLAADSLQPGRLHASAAVRDKLLDFIFDSVKYLAAPPPDLFVELQQLRYCVCVVARVAADQLASSMPHIFTAQHRRACFDAMAAWCDDGSQTGSSTGSGRGRGDVLRAVAAVRARLKDADAARSAEADIMESVDVLEHAAHQGMAAMLQGPLFDADCRRPQGRPFVWIDLMLMGRGARPASGEAGSEGPSRQAIGRRALLHLLRSNLDVLDVCLDQCYSPNVDVSRAYFQVLAEVYTATNMVIKPHILLALVLCKIIDEMQDVRDDALHVLDVMSSRVWRDASKAPPRASDPGGLGDRGAARVAVVIGKSPDSYHQFQYQLSAKLAREHPELSELVCVEVLTRQLETAGRAQQPQILTCLAPWCEAICFAARWEGHWTEKLLASLYRVTWRHGDNVAHEIERLWSTLAANRRNIIPILDYVISQGLLEATAQEGESLLAYFRVAKRTSLYLARISPQHTIDHLVYEIAAQIQEEEGAGEAQQQGPPAQVAALEFHHARPPPSRQSSGQSIAELRPSERVKSFGTPSASTPSGRLAASARLAAGATRAVLSRPELAMCLLAEIAYEHDEDFRSHLPLLFHATLIVMDSAEPLVYRHAQQVLVNLLYSLSARHLEVHRAAGAMVREYAQVTSLIAYLQSMQGRRLWAYEDVTLAADALPSTAALTALVNAIVDSIFFESDLRERWAQQALKCMLECSSRHLACRSHQVYRALRPRPSNEACYALLHGLHKCLQHPSPTSLDVAVDVILTLQVMVESLAPGKLVLYPQLVLTCLTLLGLSYVHLFRLGLDLAAKVLQHADLTDVTFQQVVQASTPGGLEEGQQQQDRDKERAVQGGEDRWWLAANLLGRPDLICVQQLLVKGLFRPETELATIQVLTQIAHQLAHMQHPAVADDWALGLTICSLLGSAAAGSRQGQGMAALLGQPTAQLALSLTALLPWLARHFRHSPHQGLAAACLKAHAGACEAMALSELAGALRALTPETGSHLADLMTDLCGPLTRAFFPRFAKLVCQRLMEVLTRAQESYHETALLLLRCIFEVAGLRLGGAGRLAADAQLFFPVAALLETPASQQALEVLNAVMQYLEVHPAAADGQDDLGGLLHWENCIDDTGAEHQLALGALGRIVDSWSGQARKLGRSKLMPFVQSFPEDQSKVQS</sequence>
<evidence type="ECO:0000313" key="5">
    <source>
        <dbReference type="Proteomes" id="UP001489004"/>
    </source>
</evidence>
<evidence type="ECO:0000259" key="2">
    <source>
        <dbReference type="Pfam" id="PF14225"/>
    </source>
</evidence>
<dbReference type="GO" id="GO:0005938">
    <property type="term" value="C:cell cortex"/>
    <property type="evidence" value="ECO:0007669"/>
    <property type="project" value="TreeGrafter"/>
</dbReference>
<dbReference type="GO" id="GO:0030427">
    <property type="term" value="C:site of polarized growth"/>
    <property type="evidence" value="ECO:0007669"/>
    <property type="project" value="TreeGrafter"/>
</dbReference>
<feature type="domain" description="Cell morphogenesis protein C-terminal" evidence="2">
    <location>
        <begin position="1848"/>
        <end position="2009"/>
    </location>
</feature>
<dbReference type="GO" id="GO:0000902">
    <property type="term" value="P:cell morphogenesis"/>
    <property type="evidence" value="ECO:0007669"/>
    <property type="project" value="InterPro"/>
</dbReference>
<evidence type="ECO:0008006" key="6">
    <source>
        <dbReference type="Google" id="ProtNLM"/>
    </source>
</evidence>
<dbReference type="InterPro" id="IPR039867">
    <property type="entry name" value="Furry/Tao3/Mor2"/>
</dbReference>
<dbReference type="Pfam" id="PF14225">
    <property type="entry name" value="MOR2-PAG1_C"/>
    <property type="match status" value="1"/>
</dbReference>
<dbReference type="SUPFAM" id="SSF48371">
    <property type="entry name" value="ARM repeat"/>
    <property type="match status" value="3"/>
</dbReference>
<proteinExistence type="predicted"/>
<dbReference type="InterPro" id="IPR025481">
    <property type="entry name" value="Cell_Morphogen_C"/>
</dbReference>
<dbReference type="Pfam" id="PF14228">
    <property type="entry name" value="MOR2-PAG1_mid"/>
    <property type="match status" value="2"/>
</dbReference>
<dbReference type="Proteomes" id="UP001489004">
    <property type="component" value="Unassembled WGS sequence"/>
</dbReference>
<dbReference type="InterPro" id="IPR029473">
    <property type="entry name" value="MOR2-PAG1_mid"/>
</dbReference>
<dbReference type="EMBL" id="JALJOR010000001">
    <property type="protein sequence ID" value="KAK9829934.1"/>
    <property type="molecule type" value="Genomic_DNA"/>
</dbReference>
<feature type="domain" description="Cell morphogenesis protein N-terminal" evidence="1">
    <location>
        <begin position="91"/>
        <end position="625"/>
    </location>
</feature>
<evidence type="ECO:0000313" key="4">
    <source>
        <dbReference type="EMBL" id="KAK9829934.1"/>
    </source>
</evidence>
<reference evidence="4 5" key="1">
    <citation type="journal article" date="2024" name="Nat. Commun.">
        <title>Phylogenomics reveals the evolutionary origins of lichenization in chlorophyte algae.</title>
        <authorList>
            <person name="Puginier C."/>
            <person name="Libourel C."/>
            <person name="Otte J."/>
            <person name="Skaloud P."/>
            <person name="Haon M."/>
            <person name="Grisel S."/>
            <person name="Petersen M."/>
            <person name="Berrin J.G."/>
            <person name="Delaux P.M."/>
            <person name="Dal Grande F."/>
            <person name="Keller J."/>
        </authorList>
    </citation>
    <scope>NUCLEOTIDE SEQUENCE [LARGE SCALE GENOMIC DNA]</scope>
    <source>
        <strain evidence="4 5">SAG 2043</strain>
    </source>
</reference>
<comment type="caution">
    <text evidence="4">The sequence shown here is derived from an EMBL/GenBank/DDBJ whole genome shotgun (WGS) entry which is preliminary data.</text>
</comment>
<evidence type="ECO:0000259" key="3">
    <source>
        <dbReference type="Pfam" id="PF14228"/>
    </source>
</evidence>
<dbReference type="InterPro" id="IPR025614">
    <property type="entry name" value="Cell_morpho_N"/>
</dbReference>
<protein>
    <recommendedName>
        <fullName evidence="6">Huntingtin</fullName>
    </recommendedName>
</protein>
<feature type="domain" description="Cell morphogenesis central region" evidence="3">
    <location>
        <begin position="652"/>
        <end position="1407"/>
    </location>
</feature>
<gene>
    <name evidence="4" type="ORF">WJX72_008722</name>
</gene>
<feature type="domain" description="Cell morphogenesis central region" evidence="3">
    <location>
        <begin position="1473"/>
        <end position="1669"/>
    </location>
</feature>
<dbReference type="InterPro" id="IPR016024">
    <property type="entry name" value="ARM-type_fold"/>
</dbReference>
<accession>A0AAW1R845</accession>
<dbReference type="PANTHER" id="PTHR12295">
    <property type="entry name" value="FURRY-RELATED"/>
    <property type="match status" value="1"/>
</dbReference>
<evidence type="ECO:0000259" key="1">
    <source>
        <dbReference type="Pfam" id="PF14222"/>
    </source>
</evidence>
<dbReference type="Pfam" id="PF14222">
    <property type="entry name" value="MOR2-PAG1_N"/>
    <property type="match status" value="1"/>
</dbReference>
<organism evidence="4 5">
    <name type="scientific">[Myrmecia] bisecta</name>
    <dbReference type="NCBI Taxonomy" id="41462"/>
    <lineage>
        <taxon>Eukaryota</taxon>
        <taxon>Viridiplantae</taxon>
        <taxon>Chlorophyta</taxon>
        <taxon>core chlorophytes</taxon>
        <taxon>Trebouxiophyceae</taxon>
        <taxon>Trebouxiales</taxon>
        <taxon>Trebouxiaceae</taxon>
        <taxon>Myrmecia</taxon>
    </lineage>
</organism>
<name>A0AAW1R845_9CHLO</name>